<name>A0ABW5BQE7_9PROT</name>
<keyword evidence="3 7" id="KW-0227">DNA damage</keyword>
<feature type="domain" description="DNA replication/recombination mediator RecO N-terminal" evidence="8">
    <location>
        <begin position="1"/>
        <end position="74"/>
    </location>
</feature>
<dbReference type="Proteomes" id="UP001597294">
    <property type="component" value="Unassembled WGS sequence"/>
</dbReference>
<evidence type="ECO:0000256" key="6">
    <source>
        <dbReference type="ARBA" id="ARBA00033409"/>
    </source>
</evidence>
<proteinExistence type="inferred from homology"/>
<keyword evidence="10" id="KW-1185">Reference proteome</keyword>
<dbReference type="InterPro" id="IPR042242">
    <property type="entry name" value="RecO_C"/>
</dbReference>
<reference evidence="10" key="1">
    <citation type="journal article" date="2019" name="Int. J. Syst. Evol. Microbiol.">
        <title>The Global Catalogue of Microorganisms (GCM) 10K type strain sequencing project: providing services to taxonomists for standard genome sequencing and annotation.</title>
        <authorList>
            <consortium name="The Broad Institute Genomics Platform"/>
            <consortium name="The Broad Institute Genome Sequencing Center for Infectious Disease"/>
            <person name="Wu L."/>
            <person name="Ma J."/>
        </authorList>
    </citation>
    <scope>NUCLEOTIDE SEQUENCE [LARGE SCALE GENOMIC DNA]</scope>
    <source>
        <strain evidence="10">CGMCC 4.7192</strain>
    </source>
</reference>
<dbReference type="InterPro" id="IPR022572">
    <property type="entry name" value="DNA_rep/recomb_RecO_N"/>
</dbReference>
<dbReference type="InterPro" id="IPR003717">
    <property type="entry name" value="RecO"/>
</dbReference>
<comment type="function">
    <text evidence="7">Involved in DNA repair and RecF pathway recombination.</text>
</comment>
<evidence type="ECO:0000256" key="5">
    <source>
        <dbReference type="ARBA" id="ARBA00023204"/>
    </source>
</evidence>
<dbReference type="EMBL" id="JBHUII010000010">
    <property type="protein sequence ID" value="MFD2207111.1"/>
    <property type="molecule type" value="Genomic_DNA"/>
</dbReference>
<evidence type="ECO:0000313" key="10">
    <source>
        <dbReference type="Proteomes" id="UP001597294"/>
    </source>
</evidence>
<protein>
    <recommendedName>
        <fullName evidence="2 7">DNA repair protein RecO</fullName>
    </recommendedName>
    <alternativeName>
        <fullName evidence="6 7">Recombination protein O</fullName>
    </alternativeName>
</protein>
<evidence type="ECO:0000256" key="3">
    <source>
        <dbReference type="ARBA" id="ARBA00022763"/>
    </source>
</evidence>
<evidence type="ECO:0000313" key="9">
    <source>
        <dbReference type="EMBL" id="MFD2207111.1"/>
    </source>
</evidence>
<evidence type="ECO:0000256" key="1">
    <source>
        <dbReference type="ARBA" id="ARBA00007452"/>
    </source>
</evidence>
<comment type="caution">
    <text evidence="9">The sequence shown here is derived from an EMBL/GenBank/DDBJ whole genome shotgun (WGS) entry which is preliminary data.</text>
</comment>
<dbReference type="NCBIfam" id="TIGR00613">
    <property type="entry name" value="reco"/>
    <property type="match status" value="1"/>
</dbReference>
<keyword evidence="5 7" id="KW-0234">DNA repair</keyword>
<dbReference type="InterPro" id="IPR012340">
    <property type="entry name" value="NA-bd_OB-fold"/>
</dbReference>
<dbReference type="HAMAP" id="MF_00201">
    <property type="entry name" value="RecO"/>
    <property type="match status" value="1"/>
</dbReference>
<comment type="similarity">
    <text evidence="1 7">Belongs to the RecO family.</text>
</comment>
<dbReference type="InterPro" id="IPR037278">
    <property type="entry name" value="ARFGAP/RecO"/>
</dbReference>
<dbReference type="PANTHER" id="PTHR33991:SF1">
    <property type="entry name" value="DNA REPAIR PROTEIN RECO"/>
    <property type="match status" value="1"/>
</dbReference>
<dbReference type="RefSeq" id="WP_380253418.1">
    <property type="nucleotide sequence ID" value="NZ_JBHUII010000010.1"/>
</dbReference>
<evidence type="ECO:0000259" key="8">
    <source>
        <dbReference type="Pfam" id="PF11967"/>
    </source>
</evidence>
<dbReference type="SUPFAM" id="SSF57863">
    <property type="entry name" value="ArfGap/RecO-like zinc finger"/>
    <property type="match status" value="1"/>
</dbReference>
<dbReference type="PANTHER" id="PTHR33991">
    <property type="entry name" value="DNA REPAIR PROTEIN RECO"/>
    <property type="match status" value="1"/>
</dbReference>
<accession>A0ABW5BQE7</accession>
<evidence type="ECO:0000256" key="4">
    <source>
        <dbReference type="ARBA" id="ARBA00023172"/>
    </source>
</evidence>
<dbReference type="Pfam" id="PF02565">
    <property type="entry name" value="RecO_C"/>
    <property type="match status" value="1"/>
</dbReference>
<sequence length="237" mass="26059">MIHWEDEGILLSARPFGENDLVAQVLTKEHGRHAGLVRGGLSQKKRPTFEPGNKLYVRWGGRLPEHLGHYDAEVLDNISGRLFDEPGRLAALLSAVSICEQAVPERETNSSFFEGLSALLEYLEGDFWGEVYVRWELAQLSALGFGIDVTACAGGGRNDQLAYISPKSGRAVSLAAGEPYKEKLFILPHFLLGQGGGGTAEIAQGLKISGHFIERHLFHPDNKALPSVRDRLLENFL</sequence>
<dbReference type="SUPFAM" id="SSF50249">
    <property type="entry name" value="Nucleic acid-binding proteins"/>
    <property type="match status" value="1"/>
</dbReference>
<dbReference type="Gene3D" id="1.20.1440.120">
    <property type="entry name" value="Recombination protein O, C-terminal domain"/>
    <property type="match status" value="1"/>
</dbReference>
<keyword evidence="4 7" id="KW-0233">DNA recombination</keyword>
<gene>
    <name evidence="7 9" type="primary">recO</name>
    <name evidence="9" type="ORF">ACFSKO_15895</name>
</gene>
<organism evidence="9 10">
    <name type="scientific">Kiloniella antarctica</name>
    <dbReference type="NCBI Taxonomy" id="1550907"/>
    <lineage>
        <taxon>Bacteria</taxon>
        <taxon>Pseudomonadati</taxon>
        <taxon>Pseudomonadota</taxon>
        <taxon>Alphaproteobacteria</taxon>
        <taxon>Rhodospirillales</taxon>
        <taxon>Kiloniellaceae</taxon>
        <taxon>Kiloniella</taxon>
    </lineage>
</organism>
<dbReference type="Pfam" id="PF11967">
    <property type="entry name" value="RecO_N"/>
    <property type="match status" value="1"/>
</dbReference>
<evidence type="ECO:0000256" key="2">
    <source>
        <dbReference type="ARBA" id="ARBA00021310"/>
    </source>
</evidence>
<evidence type="ECO:0000256" key="7">
    <source>
        <dbReference type="HAMAP-Rule" id="MF_00201"/>
    </source>
</evidence>
<dbReference type="Gene3D" id="2.40.50.140">
    <property type="entry name" value="Nucleic acid-binding proteins"/>
    <property type="match status" value="1"/>
</dbReference>